<comment type="caution">
    <text evidence="2">The sequence shown here is derived from an EMBL/GenBank/DDBJ whole genome shotgun (WGS) entry which is preliminary data.</text>
</comment>
<evidence type="ECO:0000259" key="1">
    <source>
        <dbReference type="Pfam" id="PF26160"/>
    </source>
</evidence>
<keyword evidence="3" id="KW-1185">Reference proteome</keyword>
<evidence type="ECO:0000313" key="2">
    <source>
        <dbReference type="EMBL" id="GAA0735700.1"/>
    </source>
</evidence>
<evidence type="ECO:0000313" key="3">
    <source>
        <dbReference type="Proteomes" id="UP001501510"/>
    </source>
</evidence>
<accession>A0ABN1JCJ5</accession>
<dbReference type="EMBL" id="BAAACG010000006">
    <property type="protein sequence ID" value="GAA0735700.1"/>
    <property type="molecule type" value="Genomic_DNA"/>
</dbReference>
<proteinExistence type="predicted"/>
<dbReference type="Proteomes" id="UP001501510">
    <property type="component" value="Unassembled WGS sequence"/>
</dbReference>
<sequence length="80" mass="9376">MAEENWKERIKFMANKESTIKVKVDNIEIKYSLEDFKNNAEALGYEREVVAGALFNCKEKQISKIEFENRVKSFLGKKVE</sequence>
<feature type="domain" description="YqzN/YkzM" evidence="1">
    <location>
        <begin position="29"/>
        <end position="78"/>
    </location>
</feature>
<reference evidence="2 3" key="1">
    <citation type="journal article" date="2019" name="Int. J. Syst. Evol. Microbiol.">
        <title>The Global Catalogue of Microorganisms (GCM) 10K type strain sequencing project: providing services to taxonomists for standard genome sequencing and annotation.</title>
        <authorList>
            <consortium name="The Broad Institute Genomics Platform"/>
            <consortium name="The Broad Institute Genome Sequencing Center for Infectious Disease"/>
            <person name="Wu L."/>
            <person name="Ma J."/>
        </authorList>
    </citation>
    <scope>NUCLEOTIDE SEQUENCE [LARGE SCALE GENOMIC DNA]</scope>
    <source>
        <strain evidence="2 3">JCM 1407</strain>
    </source>
</reference>
<dbReference type="InterPro" id="IPR058869">
    <property type="entry name" value="YqzN_YkzM"/>
</dbReference>
<gene>
    <name evidence="2" type="ORF">GCM10008906_09740</name>
</gene>
<name>A0ABN1JCJ5_9CLOT</name>
<protein>
    <recommendedName>
        <fullName evidence="1">YqzN/YkzM domain-containing protein</fullName>
    </recommendedName>
</protein>
<organism evidence="2 3">
    <name type="scientific">Clostridium oceanicum</name>
    <dbReference type="NCBI Taxonomy" id="1543"/>
    <lineage>
        <taxon>Bacteria</taxon>
        <taxon>Bacillati</taxon>
        <taxon>Bacillota</taxon>
        <taxon>Clostridia</taxon>
        <taxon>Eubacteriales</taxon>
        <taxon>Clostridiaceae</taxon>
        <taxon>Clostridium</taxon>
    </lineage>
</organism>
<dbReference type="Pfam" id="PF26160">
    <property type="entry name" value="YqzN_YkzM"/>
    <property type="match status" value="1"/>
</dbReference>